<protein>
    <submittedName>
        <fullName evidence="2">Uncharacterized protein</fullName>
    </submittedName>
</protein>
<evidence type="ECO:0000256" key="1">
    <source>
        <dbReference type="SAM" id="MobiDB-lite"/>
    </source>
</evidence>
<dbReference type="OrthoDB" id="88877at2759"/>
<comment type="caution">
    <text evidence="2">The sequence shown here is derived from an EMBL/GenBank/DDBJ whole genome shotgun (WGS) entry which is preliminary data.</text>
</comment>
<name>A0A8T1WPG2_9STRA</name>
<organism evidence="2 3">
    <name type="scientific">Phytophthora boehmeriae</name>
    <dbReference type="NCBI Taxonomy" id="109152"/>
    <lineage>
        <taxon>Eukaryota</taxon>
        <taxon>Sar</taxon>
        <taxon>Stramenopiles</taxon>
        <taxon>Oomycota</taxon>
        <taxon>Peronosporomycetes</taxon>
        <taxon>Peronosporales</taxon>
        <taxon>Peronosporaceae</taxon>
        <taxon>Phytophthora</taxon>
    </lineage>
</organism>
<evidence type="ECO:0000313" key="3">
    <source>
        <dbReference type="Proteomes" id="UP000693981"/>
    </source>
</evidence>
<proteinExistence type="predicted"/>
<dbReference type="Proteomes" id="UP000693981">
    <property type="component" value="Unassembled WGS sequence"/>
</dbReference>
<accession>A0A8T1WPG2</accession>
<reference evidence="2" key="1">
    <citation type="submission" date="2021-02" db="EMBL/GenBank/DDBJ databases">
        <authorList>
            <person name="Palmer J.M."/>
        </authorList>
    </citation>
    <scope>NUCLEOTIDE SEQUENCE</scope>
    <source>
        <strain evidence="2">SCRP23</strain>
    </source>
</reference>
<gene>
    <name evidence="2" type="ORF">PHYBOEH_003973</name>
</gene>
<feature type="compositionally biased region" description="Acidic residues" evidence="1">
    <location>
        <begin position="246"/>
        <end position="255"/>
    </location>
</feature>
<dbReference type="EMBL" id="JAGDFL010000215">
    <property type="protein sequence ID" value="KAG7395306.1"/>
    <property type="molecule type" value="Genomic_DNA"/>
</dbReference>
<sequence length="496" mass="56844">MELQDHEIVPPTRSGFPLTVDLVPGRYVIPPEYAPAGDIHLVGVPATAEDALGGKFTQDGHGGPEALFLFEGLTMDDVDSLGPETLAQDDAHELLLRYLSLEETIPFNRKDIVDILLAVQSENAKLRNDYKPLGDLRNREMAAAFKEKDRLKEVHRNEVKKMLASMMYWNRLDDTPWTKYVPDRYFDAAEVHMEDLGGNGSRPPVWPALPTEEDAMAEVEAILGGDPSDYVDDKSKDADYINDPSVEMEDDESEVVETPRSKRNKRRHSGEGSSFGRADSKRARMARRATLAQKNYASLTPAELMTIEVPDEGAVSWRHYGIRMVRGSESANVESQTRGFPYYSPNPKDTKYLKLRWVESSYVDHVQTVRPWEVVFSNRFPHFYFHRRSDLSESARDALDDYMEFVRDNLRSFWEATHWVTINLESNRSRHIHSERNRKHESARKRFQTQVKLMLDAGVPRSILEEPAVRTYPTRLCHWILMDKASKRPSTGEPYT</sequence>
<evidence type="ECO:0000313" key="2">
    <source>
        <dbReference type="EMBL" id="KAG7395306.1"/>
    </source>
</evidence>
<feature type="region of interest" description="Disordered" evidence="1">
    <location>
        <begin position="225"/>
        <end position="287"/>
    </location>
</feature>
<keyword evidence="3" id="KW-1185">Reference proteome</keyword>
<dbReference type="AlphaFoldDB" id="A0A8T1WPG2"/>